<dbReference type="PANTHER" id="PTHR48081:SF13">
    <property type="entry name" value="ALPHA_BETA HYDROLASE"/>
    <property type="match status" value="1"/>
</dbReference>
<dbReference type="SUPFAM" id="SSF53474">
    <property type="entry name" value="alpha/beta-Hydrolases"/>
    <property type="match status" value="1"/>
</dbReference>
<keyword evidence="5" id="KW-1185">Reference proteome</keyword>
<dbReference type="PANTHER" id="PTHR48081">
    <property type="entry name" value="AB HYDROLASE SUPERFAMILY PROTEIN C4A8.06C"/>
    <property type="match status" value="1"/>
</dbReference>
<dbReference type="InterPro" id="IPR013094">
    <property type="entry name" value="AB_hydrolase_3"/>
</dbReference>
<dbReference type="Proteomes" id="UP001501803">
    <property type="component" value="Unassembled WGS sequence"/>
</dbReference>
<reference evidence="5" key="1">
    <citation type="journal article" date="2019" name="Int. J. Syst. Evol. Microbiol.">
        <title>The Global Catalogue of Microorganisms (GCM) 10K type strain sequencing project: providing services to taxonomists for standard genome sequencing and annotation.</title>
        <authorList>
            <consortium name="The Broad Institute Genomics Platform"/>
            <consortium name="The Broad Institute Genome Sequencing Center for Infectious Disease"/>
            <person name="Wu L."/>
            <person name="Ma J."/>
        </authorList>
    </citation>
    <scope>NUCLEOTIDE SEQUENCE [LARGE SCALE GENOMIC DNA]</scope>
    <source>
        <strain evidence="5">JCM 17021</strain>
    </source>
</reference>
<accession>A0ABP7KTD8</accession>
<dbReference type="RefSeq" id="WP_345068345.1">
    <property type="nucleotide sequence ID" value="NZ_BAABCN010000010.1"/>
</dbReference>
<feature type="region of interest" description="Disordered" evidence="2">
    <location>
        <begin position="303"/>
        <end position="324"/>
    </location>
</feature>
<evidence type="ECO:0000313" key="4">
    <source>
        <dbReference type="EMBL" id="GAA3886700.1"/>
    </source>
</evidence>
<feature type="region of interest" description="Disordered" evidence="2">
    <location>
        <begin position="117"/>
        <end position="168"/>
    </location>
</feature>
<feature type="compositionally biased region" description="Low complexity" evidence="2">
    <location>
        <begin position="117"/>
        <end position="146"/>
    </location>
</feature>
<feature type="domain" description="Alpha/beta hydrolase fold-3" evidence="3">
    <location>
        <begin position="164"/>
        <end position="405"/>
    </location>
</feature>
<gene>
    <name evidence="4" type="ORF">GCM10022381_31000</name>
</gene>
<protein>
    <recommendedName>
        <fullName evidence="3">Alpha/beta hydrolase fold-3 domain-containing protein</fullName>
    </recommendedName>
</protein>
<evidence type="ECO:0000256" key="2">
    <source>
        <dbReference type="SAM" id="MobiDB-lite"/>
    </source>
</evidence>
<dbReference type="EMBL" id="BAABCN010000010">
    <property type="protein sequence ID" value="GAA3886700.1"/>
    <property type="molecule type" value="Genomic_DNA"/>
</dbReference>
<dbReference type="Pfam" id="PF07859">
    <property type="entry name" value="Abhydrolase_3"/>
    <property type="match status" value="1"/>
</dbReference>
<sequence length="427" mass="43247">MRSARPRLGFGTRRIRILASVGAALLVTVGTGVLTGFHVPPHPVVQSDPTATGSEVTTSEIIGIRTFTAPPGITVTADVVYDILADGTMLTLDVCSPADADTSADEDAATQDATVAGDDAAAGDSARVGDSASPGAAGTDDTAAGAESPRADVSLATPPTRPGVLSIHGGSWARGDKASSDWRGVCLWLASAGFVAYSVNYRLAPDALFPAAIDDVSRAVEWIREPANATAHGVDPDRIGVFGGSAGGNLAALLGARGSGSWTTGSRVASVAVLSAPFDLRETAVANGEATRRDVWTTANAAEGTADGPAAGLVTPPTAPGSTPALTGDLRRITLRYLGCSTLAECEPARSASATSAVDADDPPVFIGTAADEFMPLTQATEYAARLEKVGIPHTLVEVPGAAHSIGLLDETMRAAVAAFLHSTLGR</sequence>
<dbReference type="InterPro" id="IPR050300">
    <property type="entry name" value="GDXG_lipolytic_enzyme"/>
</dbReference>
<evidence type="ECO:0000313" key="5">
    <source>
        <dbReference type="Proteomes" id="UP001501803"/>
    </source>
</evidence>
<organism evidence="4 5">
    <name type="scientific">Leifsonia kafniensis</name>
    <dbReference type="NCBI Taxonomy" id="475957"/>
    <lineage>
        <taxon>Bacteria</taxon>
        <taxon>Bacillati</taxon>
        <taxon>Actinomycetota</taxon>
        <taxon>Actinomycetes</taxon>
        <taxon>Micrococcales</taxon>
        <taxon>Microbacteriaceae</taxon>
        <taxon>Leifsonia</taxon>
    </lineage>
</organism>
<evidence type="ECO:0000256" key="1">
    <source>
        <dbReference type="ARBA" id="ARBA00022801"/>
    </source>
</evidence>
<dbReference type="Gene3D" id="3.40.50.1820">
    <property type="entry name" value="alpha/beta hydrolase"/>
    <property type="match status" value="1"/>
</dbReference>
<keyword evidence="1" id="KW-0378">Hydrolase</keyword>
<dbReference type="InterPro" id="IPR029058">
    <property type="entry name" value="AB_hydrolase_fold"/>
</dbReference>
<comment type="caution">
    <text evidence="4">The sequence shown here is derived from an EMBL/GenBank/DDBJ whole genome shotgun (WGS) entry which is preliminary data.</text>
</comment>
<evidence type="ECO:0000259" key="3">
    <source>
        <dbReference type="Pfam" id="PF07859"/>
    </source>
</evidence>
<proteinExistence type="predicted"/>
<name>A0ABP7KTD8_9MICO</name>